<sequence length="77" mass="8201">MSRLKDQHGQLSALHDDIENENLLIAPIIVREAAINSQIEGTDITVSVCCIDSMETLAVALLGDQGASSDRDPVDPA</sequence>
<keyword evidence="3" id="KW-1185">Reference proteome</keyword>
<dbReference type="InterPro" id="IPR025758">
    <property type="entry name" value="Fic/DOC_N"/>
</dbReference>
<dbReference type="EMBL" id="AOIL01000050">
    <property type="protein sequence ID" value="ELY88781.1"/>
    <property type="molecule type" value="Genomic_DNA"/>
</dbReference>
<dbReference type="RefSeq" id="WP_006826548.1">
    <property type="nucleotide sequence ID" value="NZ_AOIL01000050.1"/>
</dbReference>
<evidence type="ECO:0000259" key="1">
    <source>
        <dbReference type="Pfam" id="PF13784"/>
    </source>
</evidence>
<dbReference type="OrthoDB" id="350952at2157"/>
<name>L9ZRR6_9EURY</name>
<accession>L9ZRR6</accession>
<evidence type="ECO:0000313" key="2">
    <source>
        <dbReference type="EMBL" id="ELY88781.1"/>
    </source>
</evidence>
<reference evidence="2 3" key="1">
    <citation type="journal article" date="2014" name="PLoS Genet.">
        <title>Phylogenetically driven sequencing of extremely halophilic archaea reveals strategies for static and dynamic osmo-response.</title>
        <authorList>
            <person name="Becker E.A."/>
            <person name="Seitzer P.M."/>
            <person name="Tritt A."/>
            <person name="Larsen D."/>
            <person name="Krusor M."/>
            <person name="Yao A.I."/>
            <person name="Wu D."/>
            <person name="Madern D."/>
            <person name="Eisen J.A."/>
            <person name="Darling A.E."/>
            <person name="Facciotti M.T."/>
        </authorList>
    </citation>
    <scope>NUCLEOTIDE SEQUENCE [LARGE SCALE GENOMIC DNA]</scope>
    <source>
        <strain evidence="2 3">DSM 12281</strain>
    </source>
</reference>
<proteinExistence type="predicted"/>
<dbReference type="Proteomes" id="UP000011648">
    <property type="component" value="Unassembled WGS sequence"/>
</dbReference>
<gene>
    <name evidence="2" type="ORF">C484_14338</name>
</gene>
<dbReference type="Pfam" id="PF13784">
    <property type="entry name" value="Fic_N"/>
    <property type="match status" value="1"/>
</dbReference>
<protein>
    <recommendedName>
        <fullName evidence="1">Fic/DOC N-terminal domain-containing protein</fullName>
    </recommendedName>
</protein>
<comment type="caution">
    <text evidence="2">The sequence shown here is derived from an EMBL/GenBank/DDBJ whole genome shotgun (WGS) entry which is preliminary data.</text>
</comment>
<feature type="domain" description="Fic/DOC N-terminal" evidence="1">
    <location>
        <begin position="9"/>
        <end position="47"/>
    </location>
</feature>
<dbReference type="AlphaFoldDB" id="L9ZRR6"/>
<evidence type="ECO:0000313" key="3">
    <source>
        <dbReference type="Proteomes" id="UP000011648"/>
    </source>
</evidence>
<dbReference type="STRING" id="1230458.C484_14338"/>
<dbReference type="PATRIC" id="fig|1230458.4.peg.2892"/>
<organism evidence="2 3">
    <name type="scientific">Natrialba taiwanensis DSM 12281</name>
    <dbReference type="NCBI Taxonomy" id="1230458"/>
    <lineage>
        <taxon>Archaea</taxon>
        <taxon>Methanobacteriati</taxon>
        <taxon>Methanobacteriota</taxon>
        <taxon>Stenosarchaea group</taxon>
        <taxon>Halobacteria</taxon>
        <taxon>Halobacteriales</taxon>
        <taxon>Natrialbaceae</taxon>
        <taxon>Natrialba</taxon>
    </lineage>
</organism>